<dbReference type="Proteomes" id="UP000199427">
    <property type="component" value="Unassembled WGS sequence"/>
</dbReference>
<sequence>MRESLVKYKKTFILIGVVLLVVVGFFIYRMVTHSVIQYADIEKNTIQTILSHTEDYTEHSRSLAKRLANEENRQKMILSGNVNLGEFSQKSVIARSILANSRIVIDSQHQPQNEEMSANVNVQLQRTSLLKAQLYQDSLYTAVKLPFVQKAFGIKNDRLGEWMSTHHDQQVIEEVPSQLEQSFSLRGMDYIKLFQILQETDLEEESNVSFKDGKYQKLSMNVSAEQAETFKEILIDEVNSNNDSEYTQKVMKYVEQISFPDGFSYDVYYTEDFVRYRQLEGTYRYEEEEHNFNINLDTKIEEDQYRVEFVSNIGHHDGPIKIDYQAIGEPGSDSYNIKRDLNIQKQQNDQAELKWNTRYSSNLQEIQFNINVSSFLPRVEGNVDIKTNIDKDEGQKTYQGDLSISNIKTSFDITREIDFSQETDIEKIDAQDVRFIHQMSIDEYNHWFNGLKEQFNDYIKQIIEKFNPF</sequence>
<name>A0A1H9AQ10_9BACI</name>
<protein>
    <submittedName>
        <fullName evidence="2">Uncharacterized protein</fullName>
    </submittedName>
</protein>
<evidence type="ECO:0000313" key="2">
    <source>
        <dbReference type="EMBL" id="SEP78641.1"/>
    </source>
</evidence>
<proteinExistence type="predicted"/>
<dbReference type="RefSeq" id="WP_091772427.1">
    <property type="nucleotide sequence ID" value="NZ_FOES01000003.1"/>
</dbReference>
<dbReference type="OrthoDB" id="2954878at2"/>
<dbReference type="AlphaFoldDB" id="A0A1H9AQ10"/>
<evidence type="ECO:0000313" key="3">
    <source>
        <dbReference type="Proteomes" id="UP000199427"/>
    </source>
</evidence>
<evidence type="ECO:0000256" key="1">
    <source>
        <dbReference type="SAM" id="Phobius"/>
    </source>
</evidence>
<feature type="transmembrane region" description="Helical" evidence="1">
    <location>
        <begin position="12"/>
        <end position="31"/>
    </location>
</feature>
<dbReference type="STRING" id="571933.SAMN05216362_10313"/>
<gene>
    <name evidence="2" type="ORF">SAMN05216362_10313</name>
</gene>
<organism evidence="2 3">
    <name type="scientific">Piscibacillus halophilus</name>
    <dbReference type="NCBI Taxonomy" id="571933"/>
    <lineage>
        <taxon>Bacteria</taxon>
        <taxon>Bacillati</taxon>
        <taxon>Bacillota</taxon>
        <taxon>Bacilli</taxon>
        <taxon>Bacillales</taxon>
        <taxon>Bacillaceae</taxon>
        <taxon>Piscibacillus</taxon>
    </lineage>
</organism>
<keyword evidence="1" id="KW-1133">Transmembrane helix</keyword>
<keyword evidence="1" id="KW-0472">Membrane</keyword>
<accession>A0A1H9AQ10</accession>
<dbReference type="EMBL" id="FOES01000003">
    <property type="protein sequence ID" value="SEP78641.1"/>
    <property type="molecule type" value="Genomic_DNA"/>
</dbReference>
<reference evidence="2 3" key="1">
    <citation type="submission" date="2016-10" db="EMBL/GenBank/DDBJ databases">
        <authorList>
            <person name="de Groot N.N."/>
        </authorList>
    </citation>
    <scope>NUCLEOTIDE SEQUENCE [LARGE SCALE GENOMIC DNA]</scope>
    <source>
        <strain evidence="2 3">DSM 21633</strain>
    </source>
</reference>
<keyword evidence="3" id="KW-1185">Reference proteome</keyword>
<keyword evidence="1" id="KW-0812">Transmembrane</keyword>